<keyword evidence="1" id="KW-0694">RNA-binding</keyword>
<reference evidence="5" key="2">
    <citation type="submission" date="2023-05" db="EMBL/GenBank/DDBJ databases">
        <authorList>
            <consortium name="Lawrence Berkeley National Laboratory"/>
            <person name="Steindorff A."/>
            <person name="Hensen N."/>
            <person name="Bonometti L."/>
            <person name="Westerberg I."/>
            <person name="Brannstrom I.O."/>
            <person name="Guillou S."/>
            <person name="Cros-Aarteil S."/>
            <person name="Calhoun S."/>
            <person name="Haridas S."/>
            <person name="Kuo A."/>
            <person name="Mondo S."/>
            <person name="Pangilinan J."/>
            <person name="Riley R."/>
            <person name="Labutti K."/>
            <person name="Andreopoulos B."/>
            <person name="Lipzen A."/>
            <person name="Chen C."/>
            <person name="Yanf M."/>
            <person name="Daum C."/>
            <person name="Ng V."/>
            <person name="Clum A."/>
            <person name="Ohm R."/>
            <person name="Martin F."/>
            <person name="Silar P."/>
            <person name="Natvig D."/>
            <person name="Lalanne C."/>
            <person name="Gautier V."/>
            <person name="Ament-Velasquez S.L."/>
            <person name="Kruys A."/>
            <person name="Hutchinson M.I."/>
            <person name="Powell A.J."/>
            <person name="Barry K."/>
            <person name="Miller A.N."/>
            <person name="Grigoriev I.V."/>
            <person name="Debuchy R."/>
            <person name="Gladieux P."/>
            <person name="Thoren M.H."/>
            <person name="Johannesson H."/>
        </authorList>
    </citation>
    <scope>NUCLEOTIDE SEQUENCE</scope>
    <source>
        <strain evidence="5">PSN309</strain>
    </source>
</reference>
<dbReference type="PANTHER" id="PTHR23079:SF17">
    <property type="entry name" value="RNA-DEPENDENT RNA POLYMERASE"/>
    <property type="match status" value="1"/>
</dbReference>
<feature type="region of interest" description="Disordered" evidence="2">
    <location>
        <begin position="117"/>
        <end position="138"/>
    </location>
</feature>
<feature type="domain" description="RdRP-like PH" evidence="4">
    <location>
        <begin position="147"/>
        <end position="277"/>
    </location>
</feature>
<dbReference type="Proteomes" id="UP001302126">
    <property type="component" value="Unassembled WGS sequence"/>
</dbReference>
<feature type="domain" description="RDRP core" evidence="3">
    <location>
        <begin position="456"/>
        <end position="1051"/>
    </location>
</feature>
<organism evidence="5 6">
    <name type="scientific">Podospora australis</name>
    <dbReference type="NCBI Taxonomy" id="1536484"/>
    <lineage>
        <taxon>Eukaryota</taxon>
        <taxon>Fungi</taxon>
        <taxon>Dikarya</taxon>
        <taxon>Ascomycota</taxon>
        <taxon>Pezizomycotina</taxon>
        <taxon>Sordariomycetes</taxon>
        <taxon>Sordariomycetidae</taxon>
        <taxon>Sordariales</taxon>
        <taxon>Podosporaceae</taxon>
        <taxon>Podospora</taxon>
    </lineage>
</organism>
<sequence length="1280" mass="145236">MEAFLHRVPSDLSERGLERELKPLMEQLGITEWICEKAKSKSFGQITFLHEQDGKRFLEKHGQKTSTTPQPISRDKHQKYPSATPRLSLRNQDVFCQLSKNKPSETALKGIQHDISERRRRALEKERSKANEKAEKAEKPMDSVRPFVATGLCCGFHTFIDGRFTFVAEWSTVEHITVKFGKRFLIFSLSPTRSPKVEVRISYQSIVSVVWSDHGSASVTLSGAPNVLQDPEDFAAQLLHLGISETNRFDRPPDRLRVDAIDDSHRFVSPFCLVYHFRSPLPVTGYGRSDFHTEIWKLKQKELFDVIRYDLGFQHSVKIPNLGHFPDALNALREKLERYHQRNALPFGLLFLLQALVYNGYLHPLTVGEVADRLVQLFQDVDPNDTRPPISVDAFKKLFEWIDYPVPHADPQSFEASAIMQLLRKAETQVRESCAARSMLFKETETLIRVFRVVVSPFRITFHGPDLETKNRVLRRYGDHTDYFLRAQFCDETGQDLFFTPGVSLEPIYDRFKAVLARGISIAGRVYKFLGFSHSSLRAHSVWLSAPFVYQGTLKIPALIIEGLGRFNKIKSPARRAARIGQAFSETPYTVSLDEYQIEVKRIPDIERCHRVFSDGVGTISLGAVESIHTLIPESKGSPTCFQIRWAGVKGMLSLDTRLEGNVICVRDSMTKFESDERSFLEICDMAYKPIPMVLNLQLIKILEDMGAPDCWFLELQDQEVRRLRAITATVYNTASYLRIHSICEGVRLYAILRQAEDMGIDYRRDTFLRNAIEAILLKELKLLKHKGRIPVRKGITLFGVLDETGFLKEGEIYVTFKNNPNQDRHSDPPPKFNPVIVTRSPALHPGDIQLATNMVPPEGHPLAALCNCVVFSQKGSRDLPSQLSGGDLDGDIFNIIWDQEVVSEVRTFSAANYPRTHPMESDMTVEDFFVEFMKADKLGVIANRHKIVADYKDSGTRHDDAIKLAELHSNAVDFSKTGRPVELKELPRPNKNWRPDFLAPGTQITIHNKSEIDLDEHLAQDDNADDEGNEGPKYRYYLSEKILGQLYRAVDEHRIWNEDIKMTVPSGGSSFWEEFRTALDARVAAIGVLNWRRRSEEAQRIRHAYEDAVFSTMIGCSDHPYQPLRELEVFVGFIINKSGIQSNRQRDKSIKIKDEFERITNWIIKDMCNPSSEDGQPGEFAALELCLACVHIGCIDQFRETEAWNRSSSQDLQTFKIVAASALIRELNVLEAQTAGVSSGGYVGTRTGPGSYSSVPPPDQCPVPQAFTKGQPAAQLSEI</sequence>
<dbReference type="GO" id="GO:0003723">
    <property type="term" value="F:RNA binding"/>
    <property type="evidence" value="ECO:0007669"/>
    <property type="project" value="UniProtKB-KW"/>
</dbReference>
<accession>A0AAN6WKW7</accession>
<evidence type="ECO:0000313" key="5">
    <source>
        <dbReference type="EMBL" id="KAK4183734.1"/>
    </source>
</evidence>
<evidence type="ECO:0000256" key="2">
    <source>
        <dbReference type="SAM" id="MobiDB-lite"/>
    </source>
</evidence>
<keyword evidence="6" id="KW-1185">Reference proteome</keyword>
<dbReference type="Pfam" id="PF25358">
    <property type="entry name" value="PH_fung_RdRP"/>
    <property type="match status" value="1"/>
</dbReference>
<feature type="region of interest" description="Disordered" evidence="2">
    <location>
        <begin position="1249"/>
        <end position="1280"/>
    </location>
</feature>
<dbReference type="EC" id="2.7.7.48" evidence="1"/>
<evidence type="ECO:0000256" key="1">
    <source>
        <dbReference type="RuleBase" id="RU363098"/>
    </source>
</evidence>
<evidence type="ECO:0000259" key="4">
    <source>
        <dbReference type="Pfam" id="PF25358"/>
    </source>
</evidence>
<comment type="caution">
    <text evidence="5">The sequence shown here is derived from an EMBL/GenBank/DDBJ whole genome shotgun (WGS) entry which is preliminary data.</text>
</comment>
<dbReference type="PANTHER" id="PTHR23079">
    <property type="entry name" value="RNA-DEPENDENT RNA POLYMERASE"/>
    <property type="match status" value="1"/>
</dbReference>
<proteinExistence type="inferred from homology"/>
<dbReference type="InterPro" id="IPR057503">
    <property type="entry name" value="PH_RdRP"/>
</dbReference>
<comment type="similarity">
    <text evidence="1">Belongs to the RdRP family.</text>
</comment>
<evidence type="ECO:0000313" key="6">
    <source>
        <dbReference type="Proteomes" id="UP001302126"/>
    </source>
</evidence>
<name>A0AAN6WKW7_9PEZI</name>
<keyword evidence="1" id="KW-0548">Nucleotidyltransferase</keyword>
<protein>
    <recommendedName>
        <fullName evidence="1">RNA-dependent RNA polymerase</fullName>
        <ecNumber evidence="1">2.7.7.48</ecNumber>
    </recommendedName>
</protein>
<feature type="region of interest" description="Disordered" evidence="2">
    <location>
        <begin position="60"/>
        <end position="83"/>
    </location>
</feature>
<dbReference type="AlphaFoldDB" id="A0AAN6WKW7"/>
<evidence type="ECO:0000259" key="3">
    <source>
        <dbReference type="Pfam" id="PF05183"/>
    </source>
</evidence>
<dbReference type="GO" id="GO:0003968">
    <property type="term" value="F:RNA-directed RNA polymerase activity"/>
    <property type="evidence" value="ECO:0007669"/>
    <property type="project" value="UniProtKB-KW"/>
</dbReference>
<dbReference type="InterPro" id="IPR057596">
    <property type="entry name" value="RDRP_core"/>
</dbReference>
<dbReference type="GO" id="GO:0031380">
    <property type="term" value="C:nuclear RNA-directed RNA polymerase complex"/>
    <property type="evidence" value="ECO:0007669"/>
    <property type="project" value="TreeGrafter"/>
</dbReference>
<keyword evidence="1" id="KW-0808">Transferase</keyword>
<keyword evidence="1" id="KW-0696">RNA-directed RNA polymerase</keyword>
<dbReference type="InterPro" id="IPR007855">
    <property type="entry name" value="RDRP"/>
</dbReference>
<dbReference type="Pfam" id="PF05183">
    <property type="entry name" value="RdRP"/>
    <property type="match status" value="1"/>
</dbReference>
<gene>
    <name evidence="5" type="ORF">QBC35DRAFT_507407</name>
</gene>
<reference evidence="5" key="1">
    <citation type="journal article" date="2023" name="Mol. Phylogenet. Evol.">
        <title>Genome-scale phylogeny and comparative genomics of the fungal order Sordariales.</title>
        <authorList>
            <person name="Hensen N."/>
            <person name="Bonometti L."/>
            <person name="Westerberg I."/>
            <person name="Brannstrom I.O."/>
            <person name="Guillou S."/>
            <person name="Cros-Aarteil S."/>
            <person name="Calhoun S."/>
            <person name="Haridas S."/>
            <person name="Kuo A."/>
            <person name="Mondo S."/>
            <person name="Pangilinan J."/>
            <person name="Riley R."/>
            <person name="LaButti K."/>
            <person name="Andreopoulos B."/>
            <person name="Lipzen A."/>
            <person name="Chen C."/>
            <person name="Yan M."/>
            <person name="Daum C."/>
            <person name="Ng V."/>
            <person name="Clum A."/>
            <person name="Steindorff A."/>
            <person name="Ohm R.A."/>
            <person name="Martin F."/>
            <person name="Silar P."/>
            <person name="Natvig D.O."/>
            <person name="Lalanne C."/>
            <person name="Gautier V."/>
            <person name="Ament-Velasquez S.L."/>
            <person name="Kruys A."/>
            <person name="Hutchinson M.I."/>
            <person name="Powell A.J."/>
            <person name="Barry K."/>
            <person name="Miller A.N."/>
            <person name="Grigoriev I.V."/>
            <person name="Debuchy R."/>
            <person name="Gladieux P."/>
            <person name="Hiltunen Thoren M."/>
            <person name="Johannesson H."/>
        </authorList>
    </citation>
    <scope>NUCLEOTIDE SEQUENCE</scope>
    <source>
        <strain evidence="5">PSN309</strain>
    </source>
</reference>
<comment type="catalytic activity">
    <reaction evidence="1">
        <text>RNA(n) + a ribonucleoside 5'-triphosphate = RNA(n+1) + diphosphate</text>
        <dbReference type="Rhea" id="RHEA:21248"/>
        <dbReference type="Rhea" id="RHEA-COMP:14527"/>
        <dbReference type="Rhea" id="RHEA-COMP:17342"/>
        <dbReference type="ChEBI" id="CHEBI:33019"/>
        <dbReference type="ChEBI" id="CHEBI:61557"/>
        <dbReference type="ChEBI" id="CHEBI:140395"/>
        <dbReference type="EC" id="2.7.7.48"/>
    </reaction>
</comment>
<dbReference type="GO" id="GO:0030422">
    <property type="term" value="P:siRNA processing"/>
    <property type="evidence" value="ECO:0007669"/>
    <property type="project" value="TreeGrafter"/>
</dbReference>
<dbReference type="EMBL" id="MU864527">
    <property type="protein sequence ID" value="KAK4183734.1"/>
    <property type="molecule type" value="Genomic_DNA"/>
</dbReference>